<evidence type="ECO:0000256" key="5">
    <source>
        <dbReference type="ARBA" id="ARBA00022729"/>
    </source>
</evidence>
<dbReference type="GO" id="GO:0006508">
    <property type="term" value="P:proteolysis"/>
    <property type="evidence" value="ECO:0007669"/>
    <property type="project" value="UniProtKB-KW"/>
</dbReference>
<evidence type="ECO:0000256" key="12">
    <source>
        <dbReference type="SAM" id="MobiDB-lite"/>
    </source>
</evidence>
<evidence type="ECO:0000256" key="4">
    <source>
        <dbReference type="ARBA" id="ARBA00022723"/>
    </source>
</evidence>
<dbReference type="Gene3D" id="3.30.1380.10">
    <property type="match status" value="1"/>
</dbReference>
<dbReference type="GO" id="GO:0071555">
    <property type="term" value="P:cell wall organization"/>
    <property type="evidence" value="ECO:0007669"/>
    <property type="project" value="UniProtKB-KW"/>
</dbReference>
<evidence type="ECO:0000256" key="3">
    <source>
        <dbReference type="ARBA" id="ARBA00022670"/>
    </source>
</evidence>
<comment type="similarity">
    <text evidence="10">Belongs to the peptidase M15 family.</text>
</comment>
<dbReference type="GO" id="GO:0046872">
    <property type="term" value="F:metal ion binding"/>
    <property type="evidence" value="ECO:0007669"/>
    <property type="project" value="UniProtKB-KW"/>
</dbReference>
<dbReference type="InterPro" id="IPR009045">
    <property type="entry name" value="Zn_M74/Hedgehog-like"/>
</dbReference>
<accession>A0A4R7BLC0</accession>
<dbReference type="EMBL" id="SNZR01000017">
    <property type="protein sequence ID" value="TDR85422.1"/>
    <property type="molecule type" value="Genomic_DNA"/>
</dbReference>
<comment type="cofactor">
    <cofactor evidence="1">
        <name>Zn(2+)</name>
        <dbReference type="ChEBI" id="CHEBI:29105"/>
    </cofactor>
</comment>
<evidence type="ECO:0000256" key="8">
    <source>
        <dbReference type="ARBA" id="ARBA00023049"/>
    </source>
</evidence>
<feature type="compositionally biased region" description="Pro residues" evidence="12">
    <location>
        <begin position="310"/>
        <end position="325"/>
    </location>
</feature>
<evidence type="ECO:0000256" key="9">
    <source>
        <dbReference type="ARBA" id="ARBA00023316"/>
    </source>
</evidence>
<keyword evidence="14" id="KW-1185">Reference proteome</keyword>
<keyword evidence="9" id="KW-0961">Cell wall biogenesis/degradation</keyword>
<evidence type="ECO:0000256" key="7">
    <source>
        <dbReference type="ARBA" id="ARBA00022833"/>
    </source>
</evidence>
<dbReference type="PANTHER" id="PTHR37425">
    <property type="match status" value="1"/>
</dbReference>
<dbReference type="PANTHER" id="PTHR37425:SF1">
    <property type="entry name" value="OUTER MEMBRANE PROTEIN"/>
    <property type="match status" value="1"/>
</dbReference>
<dbReference type="Pfam" id="PF05951">
    <property type="entry name" value="Peptidase_M15_2"/>
    <property type="match status" value="1"/>
</dbReference>
<comment type="caution">
    <text evidence="13">The sequence shown here is derived from an EMBL/GenBank/DDBJ whole genome shotgun (WGS) entry which is preliminary data.</text>
</comment>
<dbReference type="Proteomes" id="UP000295122">
    <property type="component" value="Unassembled WGS sequence"/>
</dbReference>
<feature type="compositionally biased region" description="Pro residues" evidence="12">
    <location>
        <begin position="350"/>
        <end position="367"/>
    </location>
</feature>
<dbReference type="RefSeq" id="WP_245513371.1">
    <property type="nucleotide sequence ID" value="NZ_SNZR01000017.1"/>
</dbReference>
<feature type="region of interest" description="Disordered" evidence="12">
    <location>
        <begin position="290"/>
        <end position="490"/>
    </location>
</feature>
<evidence type="ECO:0000256" key="1">
    <source>
        <dbReference type="ARBA" id="ARBA00001947"/>
    </source>
</evidence>
<protein>
    <recommendedName>
        <fullName evidence="11">Murein endopeptidase K</fullName>
    </recommendedName>
</protein>
<keyword evidence="4" id="KW-0479">Metal-binding</keyword>
<feature type="compositionally biased region" description="Low complexity" evidence="12">
    <location>
        <begin position="437"/>
        <end position="446"/>
    </location>
</feature>
<evidence type="ECO:0000256" key="10">
    <source>
        <dbReference type="ARBA" id="ARBA00093448"/>
    </source>
</evidence>
<keyword evidence="6" id="KW-0378">Hydrolase</keyword>
<evidence type="ECO:0000256" key="2">
    <source>
        <dbReference type="ARBA" id="ARBA00004776"/>
    </source>
</evidence>
<organism evidence="13 14">
    <name type="scientific">Enterovirga rhinocerotis</name>
    <dbReference type="NCBI Taxonomy" id="1339210"/>
    <lineage>
        <taxon>Bacteria</taxon>
        <taxon>Pseudomonadati</taxon>
        <taxon>Pseudomonadota</taxon>
        <taxon>Alphaproteobacteria</taxon>
        <taxon>Hyphomicrobiales</taxon>
        <taxon>Methylobacteriaceae</taxon>
        <taxon>Enterovirga</taxon>
    </lineage>
</organism>
<reference evidence="13 14" key="1">
    <citation type="submission" date="2019-03" db="EMBL/GenBank/DDBJ databases">
        <title>Genomic Encyclopedia of Type Strains, Phase IV (KMG-IV): sequencing the most valuable type-strain genomes for metagenomic binning, comparative biology and taxonomic classification.</title>
        <authorList>
            <person name="Goeker M."/>
        </authorList>
    </citation>
    <scope>NUCLEOTIDE SEQUENCE [LARGE SCALE GENOMIC DNA]</scope>
    <source>
        <strain evidence="13 14">DSM 25903</strain>
    </source>
</reference>
<dbReference type="InterPro" id="IPR010275">
    <property type="entry name" value="MepK"/>
</dbReference>
<gene>
    <name evidence="13" type="ORF">EV668_4543</name>
</gene>
<evidence type="ECO:0000256" key="6">
    <source>
        <dbReference type="ARBA" id="ARBA00022801"/>
    </source>
</evidence>
<sequence>MRGQSKEADGVAARGRRAIACLSAALAFLVAGTAGLQDANANGDTRTLHLIHEHTKETASITFRRNGAYSSEGLRQLNWFLRDWRVDEQVQMDPKLFDIVWEVYREVRGRQGIHVASAYRSPQTNAALRRRSRGVAQFSQHMRGKAMDFFVPGANMARVREIGIRMQRGGVGFYPHSRHQFVHLDAGGVRSWPRLPDAHLARLFPDGRTVHIPRSGKPLRGYEEAKASILARGGDVAGYSTYAATEGGPRKSLWASLFGGGGDDDDSEFFASTASSRTAPARVAAVNTSAANSSDGGARGFFSSIFQPQQQPPPQQAVAPPPEPLPVAGAAGPGPVPVPPPVEAASIAMPLPPRRPNELVPPTPPGEAAPARLAQPVPQPTRVASASPDVPVPVPPRIPERRSEARSPSRTAGPGIGTDERAALRSLFDAAAMSTPSRTGAIARAGAGSGSTGARDRGERGRSGFSSAAPDGPRAGSFSGSAVATLPPRR</sequence>
<comment type="pathway">
    <text evidence="2">Cell wall biogenesis; cell wall polysaccharide biosynthesis.</text>
</comment>
<evidence type="ECO:0000256" key="11">
    <source>
        <dbReference type="ARBA" id="ARBA00093666"/>
    </source>
</evidence>
<dbReference type="SUPFAM" id="SSF55166">
    <property type="entry name" value="Hedgehog/DD-peptidase"/>
    <property type="match status" value="1"/>
</dbReference>
<proteinExistence type="inferred from homology"/>
<keyword evidence="3" id="KW-0645">Protease</keyword>
<evidence type="ECO:0000313" key="14">
    <source>
        <dbReference type="Proteomes" id="UP000295122"/>
    </source>
</evidence>
<feature type="compositionally biased region" description="Basic and acidic residues" evidence="12">
    <location>
        <begin position="398"/>
        <end position="407"/>
    </location>
</feature>
<keyword evidence="5" id="KW-0732">Signal</keyword>
<evidence type="ECO:0000313" key="13">
    <source>
        <dbReference type="EMBL" id="TDR85422.1"/>
    </source>
</evidence>
<name>A0A4R7BLC0_9HYPH</name>
<keyword evidence="7" id="KW-0862">Zinc</keyword>
<dbReference type="AlphaFoldDB" id="A0A4R7BLC0"/>
<dbReference type="GO" id="GO:0008237">
    <property type="term" value="F:metallopeptidase activity"/>
    <property type="evidence" value="ECO:0007669"/>
    <property type="project" value="UniProtKB-KW"/>
</dbReference>
<keyword evidence="8" id="KW-0482">Metalloprotease</keyword>